<dbReference type="Proteomes" id="UP001247805">
    <property type="component" value="Unassembled WGS sequence"/>
</dbReference>
<evidence type="ECO:0000313" key="8">
    <source>
        <dbReference type="EMBL" id="MDU0353899.1"/>
    </source>
</evidence>
<evidence type="ECO:0000256" key="2">
    <source>
        <dbReference type="ARBA" id="ARBA00023136"/>
    </source>
</evidence>
<organism evidence="8 9">
    <name type="scientific">Paraglaciecola aquimarina</name>
    <dbReference type="NCBI Taxonomy" id="1235557"/>
    <lineage>
        <taxon>Bacteria</taxon>
        <taxon>Pseudomonadati</taxon>
        <taxon>Pseudomonadota</taxon>
        <taxon>Gammaproteobacteria</taxon>
        <taxon>Alteromonadales</taxon>
        <taxon>Alteromonadaceae</taxon>
        <taxon>Paraglaciecola</taxon>
    </lineage>
</organism>
<evidence type="ECO:0000256" key="4">
    <source>
        <dbReference type="RuleBase" id="RU003357"/>
    </source>
</evidence>
<keyword evidence="5" id="KW-0732">Signal</keyword>
<keyword evidence="3" id="KW-0998">Cell outer membrane</keyword>
<proteinExistence type="inferred from homology"/>
<dbReference type="InterPro" id="IPR010104">
    <property type="entry name" value="TonB_rcpt_bac"/>
</dbReference>
<dbReference type="InterPro" id="IPR037066">
    <property type="entry name" value="Plug_dom_sf"/>
</dbReference>
<sequence length="1021" mass="112606">MLTTPKLNKINRGIVAYYARRNIAHSLFASSLVCMMATPVLAQETPSADTSNDDRVEVIEVSGLRGTITRSLNEKKNNTSIVDAIAAADFGELPGLSLSDIIENIAGASGHRLKGSQNEISIRGLGSYWGYSTFNGRTITNAGPGRAVNFKKFPSDLVDKVVIYKSQQANLVEGGTSGTIDVTSLRPIDYGKSLTTVEASGIYNSYYNDVDGGDTNPWGSKFVISTVRQWETDDFGAMGFSLGYVDNNDSNPEENYGGSSQMRVCALRGADGSVLDGENGDLVKGGRDCDDTAQGVSAGRQGSSPIIGNHTDLADFDESSVFYVPSNLYWRTGEDTDDRENVVATFQWQPNDEWDINFDFEYSHLFYEEKRMELGLSNNLENLTNHVIGDDHTLLYVEGRTEAQLNGENRTQKDVYKGGGFNVAYLPNDDLTIEADFSYSESYRYRLRHRSQMRSKDFHDYSLDRRDTNVGTLTFTDGFDPSDMSNFVNDNGVARLDYRRTHEERNDDIWAFKLDGEYALEHDIFSSLTAGFRYSEESLYDEQTTDNSITFEGVQRNGNTDTDDNSWGNNNPETHAALTASIVNNCGNDHNNSGLFDEENAGSASNFATYDTKCFIGEILNIIPSSQGNGFYDIGERPDLRDGADRYVDEDIFSAYVMANIDTEIGNVGVTGNLGLRMVQTTTHSDGFGDKAYVTTEDDGTFSTTTVSPNGDSISELTLDSKYTEWLPSLNLSFAVTDEFIVRTAAYQAISRFQLNAMSAGVSLNTCGVDNDDCNTDFNQAVLSSSASGNHLQPYRSDNYDLSLEYYPSEDAAVTLAFYWKDFTGGYVSTTELRDIVVSLDGVDTVIPNVGTTVNQTADESSTIKGYEFTAQKAFTELPAPFDGLGASVAYNHAISDFVSPEVGSPGIVPDANLFGFSKDVASASVYWEGDDVTLRLLFKHRSKYFQPNNLPFPSRSHRYVQEQNYVDFSAKYKISKKVSVSFKALNLLNEPQVMTRGNDTTVSDYSRTGAKFNLGIKAKF</sequence>
<evidence type="ECO:0000256" key="1">
    <source>
        <dbReference type="ARBA" id="ARBA00004442"/>
    </source>
</evidence>
<keyword evidence="2 4" id="KW-0472">Membrane</keyword>
<evidence type="ECO:0000256" key="5">
    <source>
        <dbReference type="SAM" id="SignalP"/>
    </source>
</evidence>
<dbReference type="RefSeq" id="WP_316025538.1">
    <property type="nucleotide sequence ID" value="NZ_JAWDIO010000002.1"/>
</dbReference>
<dbReference type="EMBL" id="JAWDIO010000002">
    <property type="protein sequence ID" value="MDU0353899.1"/>
    <property type="molecule type" value="Genomic_DNA"/>
</dbReference>
<dbReference type="NCBIfam" id="TIGR01782">
    <property type="entry name" value="TonB-Xanth-Caul"/>
    <property type="match status" value="1"/>
</dbReference>
<feature type="chain" id="PRO_5045725361" evidence="5">
    <location>
        <begin position="43"/>
        <end position="1021"/>
    </location>
</feature>
<dbReference type="Gene3D" id="2.40.170.20">
    <property type="entry name" value="TonB-dependent receptor, beta-barrel domain"/>
    <property type="match status" value="1"/>
</dbReference>
<evidence type="ECO:0000256" key="3">
    <source>
        <dbReference type="ARBA" id="ARBA00023237"/>
    </source>
</evidence>
<feature type="domain" description="TonB-dependent receptor plug" evidence="7">
    <location>
        <begin position="75"/>
        <end position="178"/>
    </location>
</feature>
<keyword evidence="8" id="KW-0675">Receptor</keyword>
<dbReference type="Pfam" id="PF07715">
    <property type="entry name" value="Plug"/>
    <property type="match status" value="1"/>
</dbReference>
<keyword evidence="4" id="KW-0798">TonB box</keyword>
<name>A0ABU3SV79_9ALTE</name>
<evidence type="ECO:0000259" key="7">
    <source>
        <dbReference type="Pfam" id="PF07715"/>
    </source>
</evidence>
<dbReference type="InterPro" id="IPR000531">
    <property type="entry name" value="Beta-barrel_TonB"/>
</dbReference>
<keyword evidence="9" id="KW-1185">Reference proteome</keyword>
<dbReference type="Pfam" id="PF00593">
    <property type="entry name" value="TonB_dep_Rec_b-barrel"/>
    <property type="match status" value="1"/>
</dbReference>
<comment type="subcellular location">
    <subcellularLocation>
        <location evidence="1 4">Cell outer membrane</location>
    </subcellularLocation>
</comment>
<dbReference type="Gene3D" id="2.170.130.10">
    <property type="entry name" value="TonB-dependent receptor, plug domain"/>
    <property type="match status" value="1"/>
</dbReference>
<feature type="domain" description="TonB-dependent receptor-like beta-barrel" evidence="6">
    <location>
        <begin position="464"/>
        <end position="988"/>
    </location>
</feature>
<dbReference type="InterPro" id="IPR012910">
    <property type="entry name" value="Plug_dom"/>
</dbReference>
<evidence type="ECO:0000259" key="6">
    <source>
        <dbReference type="Pfam" id="PF00593"/>
    </source>
</evidence>
<evidence type="ECO:0000313" key="9">
    <source>
        <dbReference type="Proteomes" id="UP001247805"/>
    </source>
</evidence>
<dbReference type="PANTHER" id="PTHR40980:SF4">
    <property type="entry name" value="TONB-DEPENDENT RECEPTOR-LIKE BETA-BARREL DOMAIN-CONTAINING PROTEIN"/>
    <property type="match status" value="1"/>
</dbReference>
<comment type="similarity">
    <text evidence="4">Belongs to the TonB-dependent receptor family.</text>
</comment>
<gene>
    <name evidence="8" type="ORF">RS130_08135</name>
</gene>
<dbReference type="InterPro" id="IPR036942">
    <property type="entry name" value="Beta-barrel_TonB_sf"/>
</dbReference>
<accession>A0ABU3SV79</accession>
<feature type="signal peptide" evidence="5">
    <location>
        <begin position="1"/>
        <end position="42"/>
    </location>
</feature>
<comment type="caution">
    <text evidence="8">The sequence shown here is derived from an EMBL/GenBank/DDBJ whole genome shotgun (WGS) entry which is preliminary data.</text>
</comment>
<reference evidence="8 9" key="1">
    <citation type="submission" date="2023-10" db="EMBL/GenBank/DDBJ databases">
        <title>Glaciecola aquimarina strain GGW-M5 nov., isolated from a coastal seawater.</title>
        <authorList>
            <person name="Bayburt H."/>
            <person name="Kim J.M."/>
            <person name="Choi B.J."/>
            <person name="Jeon C.O."/>
        </authorList>
    </citation>
    <scope>NUCLEOTIDE SEQUENCE [LARGE SCALE GENOMIC DNA]</scope>
    <source>
        <strain evidence="8 9">KCTC 32108</strain>
    </source>
</reference>
<protein>
    <submittedName>
        <fullName evidence="8">TonB-dependent receptor</fullName>
    </submittedName>
</protein>
<dbReference type="SUPFAM" id="SSF56935">
    <property type="entry name" value="Porins"/>
    <property type="match status" value="1"/>
</dbReference>
<dbReference type="PANTHER" id="PTHR40980">
    <property type="entry name" value="PLUG DOMAIN-CONTAINING PROTEIN"/>
    <property type="match status" value="1"/>
</dbReference>